<evidence type="ECO:0000313" key="3">
    <source>
        <dbReference type="EMBL" id="KDQ65230.1"/>
    </source>
</evidence>
<evidence type="ECO:0000256" key="1">
    <source>
        <dbReference type="SAM" id="MobiDB-lite"/>
    </source>
</evidence>
<accession>A0A067QGA4</accession>
<reference evidence="4" key="1">
    <citation type="journal article" date="2014" name="Proc. Natl. Acad. Sci. U.S.A.">
        <title>Extensive sampling of basidiomycete genomes demonstrates inadequacy of the white-rot/brown-rot paradigm for wood decay fungi.</title>
        <authorList>
            <person name="Riley R."/>
            <person name="Salamov A.A."/>
            <person name="Brown D.W."/>
            <person name="Nagy L.G."/>
            <person name="Floudas D."/>
            <person name="Held B.W."/>
            <person name="Levasseur A."/>
            <person name="Lombard V."/>
            <person name="Morin E."/>
            <person name="Otillar R."/>
            <person name="Lindquist E.A."/>
            <person name="Sun H."/>
            <person name="LaButti K.M."/>
            <person name="Schmutz J."/>
            <person name="Jabbour D."/>
            <person name="Luo H."/>
            <person name="Baker S.E."/>
            <person name="Pisabarro A.G."/>
            <person name="Walton J.D."/>
            <person name="Blanchette R.A."/>
            <person name="Henrissat B."/>
            <person name="Martin F."/>
            <person name="Cullen D."/>
            <person name="Hibbett D.S."/>
            <person name="Grigoriev I.V."/>
        </authorList>
    </citation>
    <scope>NUCLEOTIDE SEQUENCE [LARGE SCALE GENOMIC DNA]</scope>
    <source>
        <strain evidence="4">MUCL 33604</strain>
    </source>
</reference>
<keyword evidence="4" id="KW-1185">Reference proteome</keyword>
<feature type="compositionally biased region" description="Acidic residues" evidence="1">
    <location>
        <begin position="44"/>
        <end position="53"/>
    </location>
</feature>
<gene>
    <name evidence="3" type="ORF">JAAARDRAFT_188474</name>
</gene>
<evidence type="ECO:0000259" key="2">
    <source>
        <dbReference type="Pfam" id="PF18803"/>
    </source>
</evidence>
<dbReference type="HOGENOM" id="CLU_003703_11_0_1"/>
<feature type="domain" description="CxC2-like cysteine cluster KDZ transposase-associated" evidence="2">
    <location>
        <begin position="99"/>
        <end position="181"/>
    </location>
</feature>
<dbReference type="OrthoDB" id="3149508at2759"/>
<protein>
    <recommendedName>
        <fullName evidence="2">CxC2-like cysteine cluster KDZ transposase-associated domain-containing protein</fullName>
    </recommendedName>
</protein>
<dbReference type="Pfam" id="PF18803">
    <property type="entry name" value="CxC2"/>
    <property type="match status" value="1"/>
</dbReference>
<dbReference type="AlphaFoldDB" id="A0A067QGA4"/>
<feature type="compositionally biased region" description="Basic and acidic residues" evidence="1">
    <location>
        <begin position="1"/>
        <end position="20"/>
    </location>
</feature>
<dbReference type="EMBL" id="KL197709">
    <property type="protein sequence ID" value="KDQ65230.1"/>
    <property type="molecule type" value="Genomic_DNA"/>
</dbReference>
<feature type="region of interest" description="Disordered" evidence="1">
    <location>
        <begin position="1"/>
        <end position="74"/>
    </location>
</feature>
<evidence type="ECO:0000313" key="4">
    <source>
        <dbReference type="Proteomes" id="UP000027265"/>
    </source>
</evidence>
<dbReference type="InParanoid" id="A0A067QGA4"/>
<name>A0A067QGA4_9AGAM</name>
<dbReference type="Proteomes" id="UP000027265">
    <property type="component" value="Unassembled WGS sequence"/>
</dbReference>
<proteinExistence type="predicted"/>
<dbReference type="InterPro" id="IPR041457">
    <property type="entry name" value="CxC2_KDZ-assoc"/>
</dbReference>
<organism evidence="3 4">
    <name type="scientific">Jaapia argillacea MUCL 33604</name>
    <dbReference type="NCBI Taxonomy" id="933084"/>
    <lineage>
        <taxon>Eukaryota</taxon>
        <taxon>Fungi</taxon>
        <taxon>Dikarya</taxon>
        <taxon>Basidiomycota</taxon>
        <taxon>Agaricomycotina</taxon>
        <taxon>Agaricomycetes</taxon>
        <taxon>Agaricomycetidae</taxon>
        <taxon>Jaapiales</taxon>
        <taxon>Jaapiaceae</taxon>
        <taxon>Jaapia</taxon>
    </lineage>
</organism>
<sequence>MDTRPDGRRPNVHPPKERPTLRISSAKLGETKGQSQDRRATVEDVQEEEDEDSVGFRVEDDWEDYGSNEEDEEDEWRMTDELEKILLSAGPLLLPYPKKGKAWNMNVIDVTGVHPTTVRFCSCAARKSDFKQLLDMGIYPRSVKWPRTAFTFAVLDSFHIANLECKTNAREYYQIIRRTTSPVFPHLVQDRYREFMRVVRQWRHLKVMKWNGFGHGPYITPGSGQLALWCAACPQLGINLPENWKEDKERKPYLYTRTLNLDGNMKVEQMVQKYVDSARTDGGGFMVVDGPYQDSIQCSVKIKEKATCNNLWAVSMGNMSSKGLQVTGIGAAACA</sequence>
<feature type="compositionally biased region" description="Acidic residues" evidence="1">
    <location>
        <begin position="60"/>
        <end position="74"/>
    </location>
</feature>